<feature type="chain" id="PRO_5020545609" evidence="1">
    <location>
        <begin position="26"/>
        <end position="207"/>
    </location>
</feature>
<dbReference type="Gene3D" id="2.40.160.20">
    <property type="match status" value="1"/>
</dbReference>
<accession>A0A4R8J172</accession>
<dbReference type="InterPro" id="IPR005618">
    <property type="entry name" value="OMPW"/>
</dbReference>
<gene>
    <name evidence="2" type="ORF">EDC23_0429</name>
</gene>
<dbReference type="PANTHER" id="PTHR36920">
    <property type="match status" value="1"/>
</dbReference>
<dbReference type="RefSeq" id="WP_134080636.1">
    <property type="nucleotide sequence ID" value="NZ_SOQX01000001.1"/>
</dbReference>
<dbReference type="GO" id="GO:0055085">
    <property type="term" value="P:transmembrane transport"/>
    <property type="evidence" value="ECO:0007669"/>
    <property type="project" value="TreeGrafter"/>
</dbReference>
<protein>
    <submittedName>
        <fullName evidence="2">Outer membrane protein</fullName>
    </submittedName>
</protein>
<dbReference type="Proteomes" id="UP000294914">
    <property type="component" value="Unassembled WGS sequence"/>
</dbReference>
<reference evidence="2 3" key="1">
    <citation type="submission" date="2019-03" db="EMBL/GenBank/DDBJ databases">
        <title>Genomic Encyclopedia of Type Strains, Phase IV (KMG-IV): sequencing the most valuable type-strain genomes for metagenomic binning, comparative biology and taxonomic classification.</title>
        <authorList>
            <person name="Goeker M."/>
        </authorList>
    </citation>
    <scope>NUCLEOTIDE SEQUENCE [LARGE SCALE GENOMIC DNA]</scope>
    <source>
        <strain evidence="2 3">DSM 16326</strain>
    </source>
</reference>
<dbReference type="InterPro" id="IPR011250">
    <property type="entry name" value="OMP/PagP_B-barrel"/>
</dbReference>
<dbReference type="EMBL" id="SOQX01000001">
    <property type="protein sequence ID" value="TDY04057.1"/>
    <property type="molecule type" value="Genomic_DNA"/>
</dbReference>
<feature type="signal peptide" evidence="1">
    <location>
        <begin position="1"/>
        <end position="25"/>
    </location>
</feature>
<comment type="caution">
    <text evidence="2">The sequence shown here is derived from an EMBL/GenBank/DDBJ whole genome shotgun (WGS) entry which is preliminary data.</text>
</comment>
<name>A0A4R8J172_9GAMM</name>
<dbReference type="SUPFAM" id="SSF56925">
    <property type="entry name" value="OMPA-like"/>
    <property type="match status" value="1"/>
</dbReference>
<dbReference type="AlphaFoldDB" id="A0A4R8J172"/>
<dbReference type="Pfam" id="PF03922">
    <property type="entry name" value="OmpW"/>
    <property type="match status" value="1"/>
</dbReference>
<keyword evidence="1" id="KW-0732">Signal</keyword>
<proteinExistence type="predicted"/>
<dbReference type="OrthoDB" id="9807574at2"/>
<evidence type="ECO:0000313" key="3">
    <source>
        <dbReference type="Proteomes" id="UP000294914"/>
    </source>
</evidence>
<keyword evidence="3" id="KW-1185">Reference proteome</keyword>
<sequence length="207" mass="22101">MKHTTLFSTLAAAIALGLASQPATALEKGDLLLRFGLANVSPNDGSSGGAGDNDAVGVEDDTQPFINVTWMLSDNLGLDVLGATPFTHDITLEGSGKIAETEQLPPTVGLQYHFTPQSNVRPYVGAGINYTTFFNEKATAVIDSISLDDSWGLAAQAGVDVDINRDWFFNADLRYMQIDTTAKTNLAEDIDVDIDPWVISLGVGMTF</sequence>
<dbReference type="GO" id="GO:0019867">
    <property type="term" value="C:outer membrane"/>
    <property type="evidence" value="ECO:0007669"/>
    <property type="project" value="InterPro"/>
</dbReference>
<evidence type="ECO:0000256" key="1">
    <source>
        <dbReference type="SAM" id="SignalP"/>
    </source>
</evidence>
<evidence type="ECO:0000313" key="2">
    <source>
        <dbReference type="EMBL" id="TDY04057.1"/>
    </source>
</evidence>
<organism evidence="2 3">
    <name type="scientific">Thiohalophilus thiocyanatoxydans</name>
    <dbReference type="NCBI Taxonomy" id="381308"/>
    <lineage>
        <taxon>Bacteria</taxon>
        <taxon>Pseudomonadati</taxon>
        <taxon>Pseudomonadota</taxon>
        <taxon>Gammaproteobacteria</taxon>
        <taxon>Thiohalomonadales</taxon>
        <taxon>Thiohalophilaceae</taxon>
        <taxon>Thiohalophilus</taxon>
    </lineage>
</organism>
<dbReference type="PANTHER" id="PTHR36920:SF1">
    <property type="entry name" value="OUTER MEMBRANE PROTEIN W"/>
    <property type="match status" value="1"/>
</dbReference>